<dbReference type="EMBL" id="FBWC01000037">
    <property type="protein sequence ID" value="CUX66229.1"/>
    <property type="molecule type" value="Genomic_DNA"/>
</dbReference>
<organism evidence="1 2">
    <name type="scientific">Agrobacterium tumefaciens str. Kerr 14</name>
    <dbReference type="NCBI Taxonomy" id="1183424"/>
    <lineage>
        <taxon>Bacteria</taxon>
        <taxon>Pseudomonadati</taxon>
        <taxon>Pseudomonadota</taxon>
        <taxon>Alphaproteobacteria</taxon>
        <taxon>Hyphomicrobiales</taxon>
        <taxon>Rhizobiaceae</taxon>
        <taxon>Rhizobium/Agrobacterium group</taxon>
        <taxon>Agrobacterium</taxon>
        <taxon>Agrobacterium tumefaciens complex</taxon>
    </lineage>
</organism>
<accession>A0A1S7SC41</accession>
<evidence type="ECO:0000313" key="2">
    <source>
        <dbReference type="Proteomes" id="UP000191897"/>
    </source>
</evidence>
<reference evidence="1 2" key="1">
    <citation type="submission" date="2016-01" db="EMBL/GenBank/DDBJ databases">
        <authorList>
            <person name="Oliw E.H."/>
        </authorList>
    </citation>
    <scope>NUCLEOTIDE SEQUENCE [LARGE SCALE GENOMIC DNA]</scope>
    <source>
        <strain evidence="1 2">Kerr 14</strain>
    </source>
</reference>
<sequence>MSYEERIRSQPFSNIHNKMVSQGPVVDCEKLRRTVREHGERLSFAQYGVSSHADHGRQAKYSQITGN</sequence>
<dbReference type="Proteomes" id="UP000191897">
    <property type="component" value="Unassembled WGS sequence"/>
</dbReference>
<proteinExistence type="predicted"/>
<evidence type="ECO:0000313" key="1">
    <source>
        <dbReference type="EMBL" id="CUX66229.1"/>
    </source>
</evidence>
<name>A0A1S7SC41_AGRTU</name>
<dbReference type="AlphaFoldDB" id="A0A1S7SC41"/>
<gene>
    <name evidence="1" type="ORF">AGR4C_pa60089</name>
</gene>
<protein>
    <submittedName>
        <fullName evidence="1">Uncharacterized protein</fullName>
    </submittedName>
</protein>